<reference evidence="2 3" key="1">
    <citation type="journal article" date="2019" name="Commun. Biol.">
        <title>The bagworm genome reveals a unique fibroin gene that provides high tensile strength.</title>
        <authorList>
            <person name="Kono N."/>
            <person name="Nakamura H."/>
            <person name="Ohtoshi R."/>
            <person name="Tomita M."/>
            <person name="Numata K."/>
            <person name="Arakawa K."/>
        </authorList>
    </citation>
    <scope>NUCLEOTIDE SEQUENCE [LARGE SCALE GENOMIC DNA]</scope>
</reference>
<gene>
    <name evidence="2" type="ORF">EVAR_80967_1</name>
</gene>
<feature type="compositionally biased region" description="Polar residues" evidence="1">
    <location>
        <begin position="46"/>
        <end position="59"/>
    </location>
</feature>
<proteinExistence type="predicted"/>
<dbReference type="EMBL" id="BGZK01000614">
    <property type="protein sequence ID" value="GBP53006.1"/>
    <property type="molecule type" value="Genomic_DNA"/>
</dbReference>
<feature type="region of interest" description="Disordered" evidence="1">
    <location>
        <begin position="46"/>
        <end position="66"/>
    </location>
</feature>
<evidence type="ECO:0000256" key="1">
    <source>
        <dbReference type="SAM" id="MobiDB-lite"/>
    </source>
</evidence>
<evidence type="ECO:0000313" key="2">
    <source>
        <dbReference type="EMBL" id="GBP53006.1"/>
    </source>
</evidence>
<organism evidence="2 3">
    <name type="scientific">Eumeta variegata</name>
    <name type="common">Bagworm moth</name>
    <name type="synonym">Eumeta japonica</name>
    <dbReference type="NCBI Taxonomy" id="151549"/>
    <lineage>
        <taxon>Eukaryota</taxon>
        <taxon>Metazoa</taxon>
        <taxon>Ecdysozoa</taxon>
        <taxon>Arthropoda</taxon>
        <taxon>Hexapoda</taxon>
        <taxon>Insecta</taxon>
        <taxon>Pterygota</taxon>
        <taxon>Neoptera</taxon>
        <taxon>Endopterygota</taxon>
        <taxon>Lepidoptera</taxon>
        <taxon>Glossata</taxon>
        <taxon>Ditrysia</taxon>
        <taxon>Tineoidea</taxon>
        <taxon>Psychidae</taxon>
        <taxon>Oiketicinae</taxon>
        <taxon>Eumeta</taxon>
    </lineage>
</organism>
<accession>A0A4C1WNE6</accession>
<dbReference type="Proteomes" id="UP000299102">
    <property type="component" value="Unassembled WGS sequence"/>
</dbReference>
<comment type="caution">
    <text evidence="2">The sequence shown here is derived from an EMBL/GenBank/DDBJ whole genome shotgun (WGS) entry which is preliminary data.</text>
</comment>
<protein>
    <submittedName>
        <fullName evidence="2">Uncharacterized protein</fullName>
    </submittedName>
</protein>
<name>A0A4C1WNE6_EUMVA</name>
<keyword evidence="3" id="KW-1185">Reference proteome</keyword>
<dbReference type="AlphaFoldDB" id="A0A4C1WNE6"/>
<evidence type="ECO:0000313" key="3">
    <source>
        <dbReference type="Proteomes" id="UP000299102"/>
    </source>
</evidence>
<sequence length="143" mass="16037">MPFSNIKYVDMILNYGESRGKVSQELRFIVRLATISKTENAWRLEANNSDTSHNGQHSQSQKEKELNSYEMTRKSVTGHLAAASRCIYTECNETVLDTTSAARAEAISQHARRVPLPPAMSIANSVSPTPRTSRSLRATYLQY</sequence>